<accession>A0A975TSH2</accession>
<gene>
    <name evidence="1" type="ORF">KUL25_12750</name>
</gene>
<evidence type="ECO:0000313" key="2">
    <source>
        <dbReference type="Proteomes" id="UP000693972"/>
    </source>
</evidence>
<protein>
    <recommendedName>
        <fullName evidence="3">Phasin protein</fullName>
    </recommendedName>
</protein>
<reference evidence="1 2" key="1">
    <citation type="submission" date="2021-07" db="EMBL/GenBank/DDBJ databases">
        <title>Karlodiniumbacter phycospheric gen. nov., sp. nov., a phycosphere bacterium isolated from karlodinium veneficum.</title>
        <authorList>
            <person name="Peng Y."/>
            <person name="Jiang L."/>
            <person name="Lee J."/>
        </authorList>
    </citation>
    <scope>NUCLEOTIDE SEQUENCE</scope>
    <source>
        <strain evidence="1 2">N5</strain>
    </source>
</reference>
<dbReference type="Proteomes" id="UP000693972">
    <property type="component" value="Unassembled WGS sequence"/>
</dbReference>
<sequence>MADEIETFPSIQNMMKSAQAALAAAPMMGAQSAHFWQAQDQFLKEFETFSAAWFKRRHVATRTALEAGKQIAEKAGHDPAVMLQVMSDWQTHSMERLNEDAQEYAEMITKCMGALAQNEVEAAEDSVEIAAKAMKQAKSKPV</sequence>
<dbReference type="RefSeq" id="WP_257893301.1">
    <property type="nucleotide sequence ID" value="NZ_JAIMBW010000001.1"/>
</dbReference>
<organism evidence="1">
    <name type="scientific">Gymnodinialimonas phycosphaerae</name>
    <dbReference type="NCBI Taxonomy" id="2841589"/>
    <lineage>
        <taxon>Bacteria</taxon>
        <taxon>Pseudomonadati</taxon>
        <taxon>Pseudomonadota</taxon>
        <taxon>Alphaproteobacteria</taxon>
        <taxon>Rhodobacterales</taxon>
        <taxon>Paracoccaceae</taxon>
        <taxon>Gymnodinialimonas</taxon>
    </lineage>
</organism>
<proteinExistence type="predicted"/>
<evidence type="ECO:0008006" key="3">
    <source>
        <dbReference type="Google" id="ProtNLM"/>
    </source>
</evidence>
<dbReference type="AlphaFoldDB" id="A0A975TSH2"/>
<dbReference type="EMBL" id="CP078073">
    <property type="protein sequence ID" value="QXL86342.1"/>
    <property type="molecule type" value="Genomic_DNA"/>
</dbReference>
<evidence type="ECO:0000313" key="1">
    <source>
        <dbReference type="EMBL" id="QXL86342.1"/>
    </source>
</evidence>
<name>A0A975TSH2_9RHOB</name>
<dbReference type="EMBL" id="JAIMBW010000001">
    <property type="protein sequence ID" value="MBY4893632.1"/>
    <property type="molecule type" value="Genomic_DNA"/>
</dbReference>
<keyword evidence="2" id="KW-1185">Reference proteome</keyword>